<reference evidence="3 4" key="1">
    <citation type="submission" date="2021-06" db="EMBL/GenBank/DDBJ databases">
        <title>Gemonas diversity in paddy soil.</title>
        <authorList>
            <person name="Liu G."/>
        </authorList>
    </citation>
    <scope>NUCLEOTIDE SEQUENCE [LARGE SCALE GENOMIC DNA]</scope>
    <source>
        <strain evidence="3 4">RG10</strain>
    </source>
</reference>
<dbReference type="Proteomes" id="UP000683557">
    <property type="component" value="Chromosome"/>
</dbReference>
<dbReference type="EMBL" id="CP076723">
    <property type="protein sequence ID" value="QWV94646.1"/>
    <property type="molecule type" value="Genomic_DNA"/>
</dbReference>
<feature type="chain" id="PRO_5045698633" evidence="2">
    <location>
        <begin position="26"/>
        <end position="115"/>
    </location>
</feature>
<feature type="region of interest" description="Disordered" evidence="1">
    <location>
        <begin position="26"/>
        <end position="47"/>
    </location>
</feature>
<keyword evidence="2" id="KW-0732">Signal</keyword>
<name>A0ABX8JBY0_9BACT</name>
<feature type="region of interest" description="Disordered" evidence="1">
    <location>
        <begin position="78"/>
        <end position="115"/>
    </location>
</feature>
<dbReference type="RefSeq" id="WP_216801375.1">
    <property type="nucleotide sequence ID" value="NZ_CP076723.1"/>
</dbReference>
<protein>
    <submittedName>
        <fullName evidence="3">Uncharacterized protein</fullName>
    </submittedName>
</protein>
<evidence type="ECO:0000313" key="3">
    <source>
        <dbReference type="EMBL" id="QWV94646.1"/>
    </source>
</evidence>
<feature type="compositionally biased region" description="Basic and acidic residues" evidence="1">
    <location>
        <begin position="33"/>
        <end position="47"/>
    </location>
</feature>
<evidence type="ECO:0000256" key="2">
    <source>
        <dbReference type="SAM" id="SignalP"/>
    </source>
</evidence>
<evidence type="ECO:0000313" key="4">
    <source>
        <dbReference type="Proteomes" id="UP000683557"/>
    </source>
</evidence>
<gene>
    <name evidence="3" type="ORF">KP004_05540</name>
</gene>
<feature type="signal peptide" evidence="2">
    <location>
        <begin position="1"/>
        <end position="25"/>
    </location>
</feature>
<feature type="compositionally biased region" description="Pro residues" evidence="1">
    <location>
        <begin position="97"/>
        <end position="108"/>
    </location>
</feature>
<proteinExistence type="predicted"/>
<accession>A0ABX8JBY0</accession>
<keyword evidence="4" id="KW-1185">Reference proteome</keyword>
<sequence>MKKGAMKGLATAVMATALLAAQAYASTGSDTVEQGRRPPQEAFDACRGKSAGATVTMTTPRGDAIEAVCREIGGAMVAVPERGPAGPPPGDCGDGHAPPPPDCGPGPMPGDDRQQ</sequence>
<organism evidence="3 4">
    <name type="scientific">Geomonas oryzisoli</name>
    <dbReference type="NCBI Taxonomy" id="2847992"/>
    <lineage>
        <taxon>Bacteria</taxon>
        <taxon>Pseudomonadati</taxon>
        <taxon>Thermodesulfobacteriota</taxon>
        <taxon>Desulfuromonadia</taxon>
        <taxon>Geobacterales</taxon>
        <taxon>Geobacteraceae</taxon>
        <taxon>Geomonas</taxon>
    </lineage>
</organism>
<evidence type="ECO:0000256" key="1">
    <source>
        <dbReference type="SAM" id="MobiDB-lite"/>
    </source>
</evidence>